<name>A0A6M3LC61_9ZZZZ</name>
<sequence length="123" mass="14039">MNRIPRNLLPYLPDNHGEFSQEAIDAFHAYTGQGKSPWLVAPKEKEAAIQFKDLCEAHDIASHPEYSGILEGLWVEGWGDYPMRVMLQAMIGECVGNPQKWVRQLPLFERAYRFSARQHGNVA</sequence>
<protein>
    <submittedName>
        <fullName evidence="1">Uncharacterized protein</fullName>
    </submittedName>
</protein>
<dbReference type="AlphaFoldDB" id="A0A6M3LC61"/>
<dbReference type="EMBL" id="MT143056">
    <property type="protein sequence ID" value="QJA92310.1"/>
    <property type="molecule type" value="Genomic_DNA"/>
</dbReference>
<evidence type="ECO:0000313" key="1">
    <source>
        <dbReference type="EMBL" id="QJA92310.1"/>
    </source>
</evidence>
<accession>A0A6M3LC61</accession>
<reference evidence="1" key="1">
    <citation type="submission" date="2020-03" db="EMBL/GenBank/DDBJ databases">
        <title>The deep terrestrial virosphere.</title>
        <authorList>
            <person name="Holmfeldt K."/>
            <person name="Nilsson E."/>
            <person name="Simone D."/>
            <person name="Lopez-Fernandez M."/>
            <person name="Wu X."/>
            <person name="de Brujin I."/>
            <person name="Lundin D."/>
            <person name="Andersson A."/>
            <person name="Bertilsson S."/>
            <person name="Dopson M."/>
        </authorList>
    </citation>
    <scope>NUCLEOTIDE SEQUENCE</scope>
    <source>
        <strain evidence="1">MM415B04736</strain>
    </source>
</reference>
<gene>
    <name evidence="1" type="ORF">MM415B04736_0008</name>
</gene>
<organism evidence="1">
    <name type="scientific">viral metagenome</name>
    <dbReference type="NCBI Taxonomy" id="1070528"/>
    <lineage>
        <taxon>unclassified sequences</taxon>
        <taxon>metagenomes</taxon>
        <taxon>organismal metagenomes</taxon>
    </lineage>
</organism>
<proteinExistence type="predicted"/>